<evidence type="ECO:0000313" key="2">
    <source>
        <dbReference type="EMBL" id="GAA1958138.1"/>
    </source>
</evidence>
<evidence type="ECO:0000256" key="1">
    <source>
        <dbReference type="SAM" id="MobiDB-lite"/>
    </source>
</evidence>
<comment type="caution">
    <text evidence="2">The sequence shown here is derived from an EMBL/GenBank/DDBJ whole genome shotgun (WGS) entry which is preliminary data.</text>
</comment>
<keyword evidence="3" id="KW-1185">Reference proteome</keyword>
<gene>
    <name evidence="2" type="ORF">GCM10009754_30530</name>
</gene>
<feature type="region of interest" description="Disordered" evidence="1">
    <location>
        <begin position="42"/>
        <end position="61"/>
    </location>
</feature>
<proteinExistence type="predicted"/>
<evidence type="ECO:0000313" key="3">
    <source>
        <dbReference type="Proteomes" id="UP001501116"/>
    </source>
</evidence>
<organism evidence="2 3">
    <name type="scientific">Amycolatopsis minnesotensis</name>
    <dbReference type="NCBI Taxonomy" id="337894"/>
    <lineage>
        <taxon>Bacteria</taxon>
        <taxon>Bacillati</taxon>
        <taxon>Actinomycetota</taxon>
        <taxon>Actinomycetes</taxon>
        <taxon>Pseudonocardiales</taxon>
        <taxon>Pseudonocardiaceae</taxon>
        <taxon>Amycolatopsis</taxon>
    </lineage>
</organism>
<name>A0ABN2QU54_9PSEU</name>
<accession>A0ABN2QU54</accession>
<protein>
    <submittedName>
        <fullName evidence="2">Uncharacterized protein</fullName>
    </submittedName>
</protein>
<dbReference type="EMBL" id="BAAANN010000010">
    <property type="protein sequence ID" value="GAA1958138.1"/>
    <property type="molecule type" value="Genomic_DNA"/>
</dbReference>
<reference evidence="2 3" key="1">
    <citation type="journal article" date="2019" name="Int. J. Syst. Evol. Microbiol.">
        <title>The Global Catalogue of Microorganisms (GCM) 10K type strain sequencing project: providing services to taxonomists for standard genome sequencing and annotation.</title>
        <authorList>
            <consortium name="The Broad Institute Genomics Platform"/>
            <consortium name="The Broad Institute Genome Sequencing Center for Infectious Disease"/>
            <person name="Wu L."/>
            <person name="Ma J."/>
        </authorList>
    </citation>
    <scope>NUCLEOTIDE SEQUENCE [LARGE SCALE GENOMIC DNA]</scope>
    <source>
        <strain evidence="2 3">JCM 14545</strain>
    </source>
</reference>
<sequence length="61" mass="6284">MITGQGDPRAERVADSEAAQAGGRIELGHVLLVTILECDSETQNASRVGPNGGFLATGCSR</sequence>
<dbReference type="Proteomes" id="UP001501116">
    <property type="component" value="Unassembled WGS sequence"/>
</dbReference>